<gene>
    <name evidence="1" type="ORF">VOI32_05685</name>
</gene>
<comment type="caution">
    <text evidence="1">The sequence shown here is derived from an EMBL/GenBank/DDBJ whole genome shotgun (WGS) entry which is preliminary data.</text>
</comment>
<reference evidence="1 2" key="1">
    <citation type="submission" date="2024-01" db="EMBL/GenBank/DDBJ databases">
        <title>The diversity of rhizobia nodulating Mimosa spp. in eleven states of Brazil covering several biomes is determined by host plant, location, and edaphic factors.</title>
        <authorList>
            <person name="Rouws L."/>
            <person name="Barauna A."/>
            <person name="Beukes C."/>
            <person name="De Faria S.M."/>
            <person name="Gross E."/>
            <person name="Dos Reis Junior F.B."/>
            <person name="Simon M."/>
            <person name="Maluk M."/>
            <person name="Odee D.W."/>
            <person name="Kenicer G."/>
            <person name="Young J.P.W."/>
            <person name="Reis V.M."/>
            <person name="Zilli J."/>
            <person name="James E.K."/>
        </authorList>
    </citation>
    <scope>NUCLEOTIDE SEQUENCE [LARGE SCALE GENOMIC DNA]</scope>
    <source>
        <strain evidence="1 2">JHI1651</strain>
    </source>
</reference>
<dbReference type="RefSeq" id="WP_252670868.1">
    <property type="nucleotide sequence ID" value="NZ_JAKUCO010000005.1"/>
</dbReference>
<name>A0ABV0DQP1_9BURK</name>
<dbReference type="EMBL" id="JAYLVJ010000005">
    <property type="protein sequence ID" value="MEO1753419.1"/>
    <property type="molecule type" value="Genomic_DNA"/>
</dbReference>
<organism evidence="1 2">
    <name type="scientific">Paraburkholderia caribensis</name>
    <dbReference type="NCBI Taxonomy" id="75105"/>
    <lineage>
        <taxon>Bacteria</taxon>
        <taxon>Pseudomonadati</taxon>
        <taxon>Pseudomonadota</taxon>
        <taxon>Betaproteobacteria</taxon>
        <taxon>Burkholderiales</taxon>
        <taxon>Burkholderiaceae</taxon>
        <taxon>Paraburkholderia</taxon>
    </lineage>
</organism>
<proteinExistence type="predicted"/>
<keyword evidence="2" id="KW-1185">Reference proteome</keyword>
<accession>A0ABV0DQP1</accession>
<sequence>MLQQHLYLWQEHIKKLKFAEDTHIEQAAFLFVTRPNNKQVAAFICSSGARLTELRARVLGT</sequence>
<evidence type="ECO:0000313" key="2">
    <source>
        <dbReference type="Proteomes" id="UP001462961"/>
    </source>
</evidence>
<dbReference type="Proteomes" id="UP001462961">
    <property type="component" value="Unassembled WGS sequence"/>
</dbReference>
<protein>
    <submittedName>
        <fullName evidence="1">Uncharacterized protein</fullName>
    </submittedName>
</protein>
<evidence type="ECO:0000313" key="1">
    <source>
        <dbReference type="EMBL" id="MEO1753419.1"/>
    </source>
</evidence>